<protein>
    <submittedName>
        <fullName evidence="2">Uncharacterized protein</fullName>
    </submittedName>
</protein>
<organism evidence="2 3">
    <name type="scientific">Cohnella luojiensis</name>
    <dbReference type="NCBI Taxonomy" id="652876"/>
    <lineage>
        <taxon>Bacteria</taxon>
        <taxon>Bacillati</taxon>
        <taxon>Bacillota</taxon>
        <taxon>Bacilli</taxon>
        <taxon>Bacillales</taxon>
        <taxon>Paenibacillaceae</taxon>
        <taxon>Cohnella</taxon>
    </lineage>
</organism>
<gene>
    <name evidence="2" type="ORF">E2980_04355</name>
</gene>
<comment type="caution">
    <text evidence="2">The sequence shown here is derived from an EMBL/GenBank/DDBJ whole genome shotgun (WGS) entry which is preliminary data.</text>
</comment>
<accession>A0A4Y8M5E2</accession>
<keyword evidence="1" id="KW-0812">Transmembrane</keyword>
<keyword evidence="1" id="KW-0472">Membrane</keyword>
<evidence type="ECO:0000313" key="2">
    <source>
        <dbReference type="EMBL" id="TFE29992.1"/>
    </source>
</evidence>
<sequence>MPNVPLKQWSLMLLVGIMIVLFLSQLPAIERGLQQRRQAVNVFQPNKATLLTDDNLVDSLSMLPLQEQLIKVGWDHAILTVDLQAAVPDDVWGDIGELIVFSYGEVHNVKQVLIRVFSDKDKNQNRSLLIAVESRKLEWTDKELSVLTPSSFSEASELMDRIRLLITPKGKRWIANFAN</sequence>
<keyword evidence="3" id="KW-1185">Reference proteome</keyword>
<dbReference type="Proteomes" id="UP000297900">
    <property type="component" value="Unassembled WGS sequence"/>
</dbReference>
<evidence type="ECO:0000256" key="1">
    <source>
        <dbReference type="SAM" id="Phobius"/>
    </source>
</evidence>
<dbReference type="OrthoDB" id="2678813at2"/>
<keyword evidence="1" id="KW-1133">Transmembrane helix</keyword>
<evidence type="ECO:0000313" key="3">
    <source>
        <dbReference type="Proteomes" id="UP000297900"/>
    </source>
</evidence>
<feature type="transmembrane region" description="Helical" evidence="1">
    <location>
        <begin position="6"/>
        <end position="29"/>
    </location>
</feature>
<name>A0A4Y8M5E2_9BACL</name>
<dbReference type="EMBL" id="SOMN01000003">
    <property type="protein sequence ID" value="TFE29992.1"/>
    <property type="molecule type" value="Genomic_DNA"/>
</dbReference>
<proteinExistence type="predicted"/>
<dbReference type="AlphaFoldDB" id="A0A4Y8M5E2"/>
<reference evidence="2 3" key="1">
    <citation type="submission" date="2019-03" db="EMBL/GenBank/DDBJ databases">
        <title>Cohnella endophytica sp. nov., a novel endophytic bacterium isolated from bark of Sonneratia apetala.</title>
        <authorList>
            <person name="Tuo L."/>
        </authorList>
    </citation>
    <scope>NUCLEOTIDE SEQUENCE [LARGE SCALE GENOMIC DNA]</scope>
    <source>
        <strain evidence="2 3">CCTCC AB 208254</strain>
    </source>
</reference>
<dbReference type="RefSeq" id="WP_135150905.1">
    <property type="nucleotide sequence ID" value="NZ_SOMN01000003.1"/>
</dbReference>